<protein>
    <recommendedName>
        <fullName evidence="2">F-box domain-containing protein</fullName>
    </recommendedName>
</protein>
<dbReference type="SUPFAM" id="SSF81383">
    <property type="entry name" value="F-box domain"/>
    <property type="match status" value="1"/>
</dbReference>
<dbReference type="AlphaFoldDB" id="A0A2T2NL75"/>
<evidence type="ECO:0000259" key="2">
    <source>
        <dbReference type="PROSITE" id="PS50181"/>
    </source>
</evidence>
<feature type="domain" description="F-box" evidence="2">
    <location>
        <begin position="76"/>
        <end position="121"/>
    </location>
</feature>
<gene>
    <name evidence="3" type="ORF">BS50DRAFT_574504</name>
</gene>
<evidence type="ECO:0000256" key="1">
    <source>
        <dbReference type="SAM" id="MobiDB-lite"/>
    </source>
</evidence>
<dbReference type="InterPro" id="IPR001810">
    <property type="entry name" value="F-box_dom"/>
</dbReference>
<organism evidence="3 4">
    <name type="scientific">Corynespora cassiicola Philippines</name>
    <dbReference type="NCBI Taxonomy" id="1448308"/>
    <lineage>
        <taxon>Eukaryota</taxon>
        <taxon>Fungi</taxon>
        <taxon>Dikarya</taxon>
        <taxon>Ascomycota</taxon>
        <taxon>Pezizomycotina</taxon>
        <taxon>Dothideomycetes</taxon>
        <taxon>Pleosporomycetidae</taxon>
        <taxon>Pleosporales</taxon>
        <taxon>Corynesporascaceae</taxon>
        <taxon>Corynespora</taxon>
    </lineage>
</organism>
<evidence type="ECO:0000313" key="3">
    <source>
        <dbReference type="EMBL" id="PSN66026.1"/>
    </source>
</evidence>
<feature type="region of interest" description="Disordered" evidence="1">
    <location>
        <begin position="29"/>
        <end position="67"/>
    </location>
</feature>
<dbReference type="Pfam" id="PF12937">
    <property type="entry name" value="F-box-like"/>
    <property type="match status" value="1"/>
</dbReference>
<proteinExistence type="predicted"/>
<reference evidence="3 4" key="1">
    <citation type="journal article" date="2018" name="Front. Microbiol.">
        <title>Genome-Wide Analysis of Corynespora cassiicola Leaf Fall Disease Putative Effectors.</title>
        <authorList>
            <person name="Lopez D."/>
            <person name="Ribeiro S."/>
            <person name="Label P."/>
            <person name="Fumanal B."/>
            <person name="Venisse J.S."/>
            <person name="Kohler A."/>
            <person name="de Oliveira R.R."/>
            <person name="Labutti K."/>
            <person name="Lipzen A."/>
            <person name="Lail K."/>
            <person name="Bauer D."/>
            <person name="Ohm R.A."/>
            <person name="Barry K.W."/>
            <person name="Spatafora J."/>
            <person name="Grigoriev I.V."/>
            <person name="Martin F.M."/>
            <person name="Pujade-Renaud V."/>
        </authorList>
    </citation>
    <scope>NUCLEOTIDE SEQUENCE [LARGE SCALE GENOMIC DNA]</scope>
    <source>
        <strain evidence="3 4">Philippines</strain>
    </source>
</reference>
<dbReference type="Proteomes" id="UP000240883">
    <property type="component" value="Unassembled WGS sequence"/>
</dbReference>
<dbReference type="PROSITE" id="PS50181">
    <property type="entry name" value="FBOX"/>
    <property type="match status" value="1"/>
</dbReference>
<evidence type="ECO:0000313" key="4">
    <source>
        <dbReference type="Proteomes" id="UP000240883"/>
    </source>
</evidence>
<keyword evidence="4" id="KW-1185">Reference proteome</keyword>
<dbReference type="InterPro" id="IPR036047">
    <property type="entry name" value="F-box-like_dom_sf"/>
</dbReference>
<dbReference type="EMBL" id="KZ678136">
    <property type="protein sequence ID" value="PSN66026.1"/>
    <property type="molecule type" value="Genomic_DNA"/>
</dbReference>
<name>A0A2T2NL75_CORCC</name>
<dbReference type="OrthoDB" id="3766406at2759"/>
<feature type="compositionally biased region" description="Polar residues" evidence="1">
    <location>
        <begin position="41"/>
        <end position="52"/>
    </location>
</feature>
<sequence length="428" mass="48089">MRAGADGIPLPCADPTTCTYHTFRSRSLAASPSSRRAPNDHTCSARPNSGPANGSPKPSSSKRGSENTIRELATGTSLLPVLPAELLLLIVEHLSPLDRASLALSCRSLAHSLGRDVWRCVSKAGTASWYRHEEFLDVLGRDLGDGYWRCRDCLVFHVRGKRTAKECEEETRSRRTPRILLGLGRGMSSVLKLGMKNDPVYLLDRRLVDAVFERHARGAPHGACLNSLKCSGFRIFYTSKTLNQILKYTFTSKMVLDRLMLRAEYSLTPKETMFVQGVEVDRVSALDFVKTLDFWICGHLHLGGVLGRMKRTKSREVLHCPYCPTQCLVIIPSSWGSLRWKVYQDFGLCTGGEGGWRHFASTGPSKKAYKWKERNLEQAFERILCSTKDEFKGQMEKSDGKGKWYDSELDKKVYRTLPTVIAGRFECI</sequence>
<accession>A0A2T2NL75</accession>